<evidence type="ECO:0000256" key="4">
    <source>
        <dbReference type="ARBA" id="ARBA00023180"/>
    </source>
</evidence>
<keyword evidence="3" id="KW-0675">Receptor</keyword>
<dbReference type="GO" id="GO:0004930">
    <property type="term" value="F:G protein-coupled receptor activity"/>
    <property type="evidence" value="ECO:0007669"/>
    <property type="project" value="UniProtKB-KW"/>
</dbReference>
<protein>
    <submittedName>
        <fullName evidence="7">Uncharacterized LOC102078076</fullName>
    </submittedName>
</protein>
<name>A0A669E8M6_ORENI</name>
<evidence type="ECO:0000313" key="8">
    <source>
        <dbReference type="Proteomes" id="UP000005207"/>
    </source>
</evidence>
<keyword evidence="6" id="KW-0472">Membrane</keyword>
<reference evidence="7" key="3">
    <citation type="submission" date="2025-09" db="UniProtKB">
        <authorList>
            <consortium name="Ensembl"/>
        </authorList>
    </citation>
    <scope>IDENTIFICATION</scope>
</reference>
<evidence type="ECO:0000256" key="5">
    <source>
        <dbReference type="ARBA" id="ARBA00023224"/>
    </source>
</evidence>
<keyword evidence="6" id="KW-0812">Transmembrane</keyword>
<keyword evidence="5" id="KW-0807">Transducer</keyword>
<accession>A0A669E8M6</accession>
<evidence type="ECO:0000256" key="3">
    <source>
        <dbReference type="ARBA" id="ARBA00023170"/>
    </source>
</evidence>
<dbReference type="GO" id="GO:0005886">
    <property type="term" value="C:plasma membrane"/>
    <property type="evidence" value="ECO:0007669"/>
    <property type="project" value="TreeGrafter"/>
</dbReference>
<dbReference type="Ensembl" id="ENSONIT00000074558.1">
    <property type="protein sequence ID" value="ENSONIP00000067939.1"/>
    <property type="gene ID" value="ENSONIG00000001941.2"/>
</dbReference>
<feature type="transmembrane region" description="Helical" evidence="6">
    <location>
        <begin position="234"/>
        <end position="256"/>
    </location>
</feature>
<proteinExistence type="predicted"/>
<dbReference type="Proteomes" id="UP000005207">
    <property type="component" value="Linkage group LG13"/>
</dbReference>
<reference evidence="7" key="2">
    <citation type="submission" date="2025-08" db="UniProtKB">
        <authorList>
            <consortium name="Ensembl"/>
        </authorList>
    </citation>
    <scope>IDENTIFICATION</scope>
</reference>
<feature type="transmembrane region" description="Helical" evidence="6">
    <location>
        <begin position="141"/>
        <end position="161"/>
    </location>
</feature>
<comment type="subcellular location">
    <subcellularLocation>
        <location evidence="1">Membrane</location>
        <topology evidence="1">Multi-pass membrane protein</topology>
    </subcellularLocation>
</comment>
<keyword evidence="4" id="KW-0325">Glycoprotein</keyword>
<dbReference type="GO" id="GO:0007200">
    <property type="term" value="P:phospholipase C-activating G protein-coupled receptor signaling pathway"/>
    <property type="evidence" value="ECO:0007669"/>
    <property type="project" value="TreeGrafter"/>
</dbReference>
<keyword evidence="6" id="KW-1133">Transmembrane helix</keyword>
<dbReference type="PANTHER" id="PTHR24232">
    <property type="entry name" value="G-PROTEIN COUPLED RECEPTOR"/>
    <property type="match status" value="1"/>
</dbReference>
<dbReference type="Gene3D" id="1.20.1070.10">
    <property type="entry name" value="Rhodopsin 7-helix transmembrane proteins"/>
    <property type="match status" value="1"/>
</dbReference>
<dbReference type="AlphaFoldDB" id="A0A669E8M6"/>
<evidence type="ECO:0000313" key="7">
    <source>
        <dbReference type="Ensembl" id="ENSONIP00000067939.1"/>
    </source>
</evidence>
<reference evidence="8" key="1">
    <citation type="submission" date="2012-01" db="EMBL/GenBank/DDBJ databases">
        <title>The Genome Sequence of Oreochromis niloticus (Nile Tilapia).</title>
        <authorList>
            <consortium name="Broad Institute Genome Assembly Team"/>
            <consortium name="Broad Institute Sequencing Platform"/>
            <person name="Di Palma F."/>
            <person name="Johnson J."/>
            <person name="Lander E.S."/>
            <person name="Lindblad-Toh K."/>
        </authorList>
    </citation>
    <scope>NUCLEOTIDE SEQUENCE [LARGE SCALE GENOMIC DNA]</scope>
</reference>
<gene>
    <name evidence="7" type="primary">LOC102078076</name>
</gene>
<dbReference type="SUPFAM" id="SSF81321">
    <property type="entry name" value="Family A G protein-coupled receptor-like"/>
    <property type="match status" value="1"/>
</dbReference>
<evidence type="ECO:0000256" key="1">
    <source>
        <dbReference type="ARBA" id="ARBA00004141"/>
    </source>
</evidence>
<evidence type="ECO:0000256" key="6">
    <source>
        <dbReference type="SAM" id="Phobius"/>
    </source>
</evidence>
<keyword evidence="8" id="KW-1185">Reference proteome</keyword>
<keyword evidence="2" id="KW-0297">G-protein coupled receptor</keyword>
<evidence type="ECO:0000256" key="2">
    <source>
        <dbReference type="ARBA" id="ARBA00023040"/>
    </source>
</evidence>
<sequence>MIFSANSFSNSFCLRKKIWSNIFPATRPQKSQLEMESILIMTWINTYVCLPLTILIICCVCCMVQRCQAPFIYYTNLLVSNLLQLCITMAFMKKPHNQVFEIILYCGVMASLYFKCCIALERCFFITRPLTDFMRQTRSSVLVCILVWALCVASVPVAIVLRYFLRVLILILVPAFLFIICFAATLKGLRAASTVSTEEKRRIVGTLVLLQLNYFLMILPAITELTFEFHPHDTLRYVVFILFLFSPFMDLILFFLMQKMPTDKRLAGLCCCSRCSSSSSV</sequence>
<dbReference type="PANTHER" id="PTHR24232:SF85">
    <property type="entry name" value="G-PROTEIN COUPLED RECEPTOR 4"/>
    <property type="match status" value="1"/>
</dbReference>
<feature type="transmembrane region" description="Helical" evidence="6">
    <location>
        <begin position="71"/>
        <end position="90"/>
    </location>
</feature>
<dbReference type="GeneTree" id="ENSGT00940000164014"/>
<feature type="transmembrane region" description="Helical" evidence="6">
    <location>
        <begin position="38"/>
        <end position="64"/>
    </location>
</feature>
<organism evidence="7 8">
    <name type="scientific">Oreochromis niloticus</name>
    <name type="common">Nile tilapia</name>
    <name type="synonym">Tilapia nilotica</name>
    <dbReference type="NCBI Taxonomy" id="8128"/>
    <lineage>
        <taxon>Eukaryota</taxon>
        <taxon>Metazoa</taxon>
        <taxon>Chordata</taxon>
        <taxon>Craniata</taxon>
        <taxon>Vertebrata</taxon>
        <taxon>Euteleostomi</taxon>
        <taxon>Actinopterygii</taxon>
        <taxon>Neopterygii</taxon>
        <taxon>Teleostei</taxon>
        <taxon>Neoteleostei</taxon>
        <taxon>Acanthomorphata</taxon>
        <taxon>Ovalentaria</taxon>
        <taxon>Cichlomorphae</taxon>
        <taxon>Cichliformes</taxon>
        <taxon>Cichlidae</taxon>
        <taxon>African cichlids</taxon>
        <taxon>Pseudocrenilabrinae</taxon>
        <taxon>Oreochromini</taxon>
        <taxon>Oreochromis</taxon>
    </lineage>
</organism>
<feature type="transmembrane region" description="Helical" evidence="6">
    <location>
        <begin position="201"/>
        <end position="222"/>
    </location>
</feature>
<dbReference type="GO" id="GO:0035025">
    <property type="term" value="P:positive regulation of Rho protein signal transduction"/>
    <property type="evidence" value="ECO:0007669"/>
    <property type="project" value="TreeGrafter"/>
</dbReference>
<feature type="transmembrane region" description="Helical" evidence="6">
    <location>
        <begin position="167"/>
        <end position="189"/>
    </location>
</feature>
<feature type="transmembrane region" description="Helical" evidence="6">
    <location>
        <begin position="102"/>
        <end position="120"/>
    </location>
</feature>